<accession>A0AAN7LB96</accession>
<dbReference type="AlphaFoldDB" id="A0AAN7LB96"/>
<protein>
    <recommendedName>
        <fullName evidence="4">DUF3511 domain protein</fullName>
    </recommendedName>
</protein>
<evidence type="ECO:0000256" key="1">
    <source>
        <dbReference type="SAM" id="MobiDB-lite"/>
    </source>
</evidence>
<organism evidence="2 3">
    <name type="scientific">Trapa incisa</name>
    <dbReference type="NCBI Taxonomy" id="236973"/>
    <lineage>
        <taxon>Eukaryota</taxon>
        <taxon>Viridiplantae</taxon>
        <taxon>Streptophyta</taxon>
        <taxon>Embryophyta</taxon>
        <taxon>Tracheophyta</taxon>
        <taxon>Spermatophyta</taxon>
        <taxon>Magnoliopsida</taxon>
        <taxon>eudicotyledons</taxon>
        <taxon>Gunneridae</taxon>
        <taxon>Pentapetalae</taxon>
        <taxon>rosids</taxon>
        <taxon>malvids</taxon>
        <taxon>Myrtales</taxon>
        <taxon>Lythraceae</taxon>
        <taxon>Trapa</taxon>
    </lineage>
</organism>
<dbReference type="InterPro" id="IPR021899">
    <property type="entry name" value="DUF3511"/>
</dbReference>
<name>A0AAN7LB96_9MYRT</name>
<reference evidence="2 3" key="1">
    <citation type="journal article" date="2023" name="Hortic Res">
        <title>Pangenome of water caltrop reveals structural variations and asymmetric subgenome divergence after allopolyploidization.</title>
        <authorList>
            <person name="Zhang X."/>
            <person name="Chen Y."/>
            <person name="Wang L."/>
            <person name="Yuan Y."/>
            <person name="Fang M."/>
            <person name="Shi L."/>
            <person name="Lu R."/>
            <person name="Comes H.P."/>
            <person name="Ma Y."/>
            <person name="Chen Y."/>
            <person name="Huang G."/>
            <person name="Zhou Y."/>
            <person name="Zheng Z."/>
            <person name="Qiu Y."/>
        </authorList>
    </citation>
    <scope>NUCLEOTIDE SEQUENCE [LARGE SCALE GENOMIC DNA]</scope>
    <source>
        <tissue evidence="2">Roots</tissue>
    </source>
</reference>
<dbReference type="PANTHER" id="PTHR33193:SF71">
    <property type="entry name" value="OS02G0223700 PROTEIN"/>
    <property type="match status" value="1"/>
</dbReference>
<dbReference type="PANTHER" id="PTHR33193">
    <property type="entry name" value="DOMAIN PROTEIN, PUTATIVE (DUF3511)-RELATED"/>
    <property type="match status" value="1"/>
</dbReference>
<comment type="caution">
    <text evidence="2">The sequence shown here is derived from an EMBL/GenBank/DDBJ whole genome shotgun (WGS) entry which is preliminary data.</text>
</comment>
<dbReference type="Pfam" id="PF12023">
    <property type="entry name" value="DUF3511"/>
    <property type="match status" value="1"/>
</dbReference>
<evidence type="ECO:0000313" key="3">
    <source>
        <dbReference type="Proteomes" id="UP001345219"/>
    </source>
</evidence>
<gene>
    <name evidence="2" type="ORF">SAY87_017095</name>
</gene>
<feature type="region of interest" description="Disordered" evidence="1">
    <location>
        <begin position="1"/>
        <end position="88"/>
    </location>
</feature>
<feature type="compositionally biased region" description="Low complexity" evidence="1">
    <location>
        <begin position="53"/>
        <end position="65"/>
    </location>
</feature>
<dbReference type="EMBL" id="JAXIOK010000001">
    <property type="protein sequence ID" value="KAK4780989.1"/>
    <property type="molecule type" value="Genomic_DNA"/>
</dbReference>
<sequence length="128" mass="14250">MDKKFRSVSCKKPEGFGYISCGSPPPPQQPSSMQDLRCYSVNHAHGKHQPQQAEAGPKAAKSSSKGKNDRGAGSMSKSWSFTDPELQRKKRVASYKVYAVEGKMKGSIKKSFRWIKSTCSNVVYGSWW</sequence>
<dbReference type="Proteomes" id="UP001345219">
    <property type="component" value="Chromosome 13"/>
</dbReference>
<proteinExistence type="predicted"/>
<evidence type="ECO:0000313" key="2">
    <source>
        <dbReference type="EMBL" id="KAK4780989.1"/>
    </source>
</evidence>
<evidence type="ECO:0008006" key="4">
    <source>
        <dbReference type="Google" id="ProtNLM"/>
    </source>
</evidence>
<keyword evidence="3" id="KW-1185">Reference proteome</keyword>